<dbReference type="AlphaFoldDB" id="A0A075B3X8"/>
<reference evidence="3" key="3">
    <citation type="submission" date="2018-08" db="EMBL/GenBank/DDBJ databases">
        <title>Leveraging single-cell genomics to expand the Fungal Tree of Life.</title>
        <authorList>
            <consortium name="DOE Joint Genome Institute"/>
            <person name="Ahrendt S.R."/>
            <person name="Quandt C.A."/>
            <person name="Ciobanu D."/>
            <person name="Clum A."/>
            <person name="Salamov A."/>
            <person name="Andreopoulos B."/>
            <person name="Cheng J.-F."/>
            <person name="Woyke T."/>
            <person name="Pelin A."/>
            <person name="Henrissat B."/>
            <person name="Reynolds N."/>
            <person name="Benny G.L."/>
            <person name="Smith M.E."/>
            <person name="James T.Y."/>
            <person name="Grigoriev I.V."/>
        </authorList>
    </citation>
    <scope>NUCLEOTIDE SEQUENCE</scope>
    <source>
        <strain evidence="3">CSF55</strain>
    </source>
</reference>
<evidence type="ECO:0000313" key="2">
    <source>
        <dbReference type="EMBL" id="EPZ35857.1"/>
    </source>
</evidence>
<dbReference type="EMBL" id="ML004951">
    <property type="protein sequence ID" value="RKP21480.1"/>
    <property type="molecule type" value="Genomic_DNA"/>
</dbReference>
<protein>
    <submittedName>
        <fullName evidence="2">Uncharacterized protein</fullName>
    </submittedName>
</protein>
<feature type="signal peptide" evidence="1">
    <location>
        <begin position="1"/>
        <end position="17"/>
    </location>
</feature>
<evidence type="ECO:0000313" key="5">
    <source>
        <dbReference type="Proteomes" id="UP000281549"/>
    </source>
</evidence>
<sequence length="394" mass="45219">MNFFWILLAVVATSVVHIPFVADRSGLIAPLEESENTIYNSLFSETKSSVEIECFKILKEYTWPVFKGDFTEIDNQLKTGIHLENDMFVGVLKVPSTVFELFAIQMHNDYAEGPHQIPNSFLYSSTFQFYNFLKLFIEYQGYLEMSHISPNDYDLSAKIYQKFMLNTNLPGCYKGPFISDSVYETLVKAEMNAIQNNKILLYRSTKIIKTIVDGKEKVALDPLIMSKKGEDICELIRSSVLNPRNNALAIIYSYSYTLFAGYFYRNGDLTNLACTHGYLRQDSYIAYYLEFTPLEAEKHFILPNTPIEDGLYKAGSTFHPYFLFDKSVPDRLLGGRFKTTVAPISEVKEYIRMHFDSKKIIYASKDLLNKDKSVSKLDLVMAKDLLNEECLNGQ</sequence>
<dbReference type="Proteomes" id="UP000281549">
    <property type="component" value="Unassembled WGS sequence"/>
</dbReference>
<evidence type="ECO:0000313" key="4">
    <source>
        <dbReference type="Proteomes" id="UP000030755"/>
    </source>
</evidence>
<keyword evidence="1" id="KW-0732">Signal</keyword>
<evidence type="ECO:0000256" key="1">
    <source>
        <dbReference type="SAM" id="SignalP"/>
    </source>
</evidence>
<reference evidence="5" key="2">
    <citation type="journal article" date="2018" name="Nat. Microbiol.">
        <title>Leveraging single-cell genomics to expand the fungal tree of life.</title>
        <authorList>
            <person name="Ahrendt S.R."/>
            <person name="Quandt C.A."/>
            <person name="Ciobanu D."/>
            <person name="Clum A."/>
            <person name="Salamov A."/>
            <person name="Andreopoulos B."/>
            <person name="Cheng J.F."/>
            <person name="Woyke T."/>
            <person name="Pelin A."/>
            <person name="Henrissat B."/>
            <person name="Reynolds N.K."/>
            <person name="Benny G.L."/>
            <person name="Smith M.E."/>
            <person name="James T.Y."/>
            <person name="Grigoriev I.V."/>
        </authorList>
    </citation>
    <scope>NUCLEOTIDE SEQUENCE [LARGE SCALE GENOMIC DNA]</scope>
    <source>
        <strain evidence="5">CSF55</strain>
    </source>
</reference>
<name>A0A075B3X8_ROZAC</name>
<accession>A0A075B3X8</accession>
<reference evidence="2 4" key="1">
    <citation type="journal article" date="2013" name="Curr. Biol.">
        <title>Shared signatures of parasitism and phylogenomics unite Cryptomycota and microsporidia.</title>
        <authorList>
            <person name="James T.Y."/>
            <person name="Pelin A."/>
            <person name="Bonen L."/>
            <person name="Ahrendt S."/>
            <person name="Sain D."/>
            <person name="Corradi N."/>
            <person name="Stajich J.E."/>
        </authorList>
    </citation>
    <scope>NUCLEOTIDE SEQUENCE [LARGE SCALE GENOMIC DNA]</scope>
    <source>
        <strain evidence="2">CSF55</strain>
        <strain evidence="2">CSF55</strain>
    </source>
</reference>
<keyword evidence="4" id="KW-1185">Reference proteome</keyword>
<organism evidence="2 4">
    <name type="scientific">Rozella allomycis (strain CSF55)</name>
    <dbReference type="NCBI Taxonomy" id="988480"/>
    <lineage>
        <taxon>Eukaryota</taxon>
        <taxon>Fungi</taxon>
        <taxon>Fungi incertae sedis</taxon>
        <taxon>Cryptomycota</taxon>
        <taxon>Cryptomycota incertae sedis</taxon>
        <taxon>Rozella</taxon>
    </lineage>
</organism>
<feature type="chain" id="PRO_5040560870" evidence="1">
    <location>
        <begin position="18"/>
        <end position="394"/>
    </location>
</feature>
<evidence type="ECO:0000313" key="3">
    <source>
        <dbReference type="EMBL" id="RKP21480.1"/>
    </source>
</evidence>
<gene>
    <name evidence="2" type="ORF">O9G_003575</name>
    <name evidence="3" type="ORF">ROZALSC1DRAFT_27122</name>
</gene>
<proteinExistence type="predicted"/>
<dbReference type="Proteomes" id="UP000030755">
    <property type="component" value="Unassembled WGS sequence"/>
</dbReference>
<dbReference type="EMBL" id="KE560735">
    <property type="protein sequence ID" value="EPZ35857.1"/>
    <property type="molecule type" value="Genomic_DNA"/>
</dbReference>
<dbReference type="HOGENOM" id="CLU_700493_0_0_1"/>